<accession>A0A1G6KFW5</accession>
<name>A0A1G6KFW5_9PSEU</name>
<dbReference type="Proteomes" id="UP000199501">
    <property type="component" value="Unassembled WGS sequence"/>
</dbReference>
<organism evidence="1 2">
    <name type="scientific">Actinokineospora iranica</name>
    <dbReference type="NCBI Taxonomy" id="1271860"/>
    <lineage>
        <taxon>Bacteria</taxon>
        <taxon>Bacillati</taxon>
        <taxon>Actinomycetota</taxon>
        <taxon>Actinomycetes</taxon>
        <taxon>Pseudonocardiales</taxon>
        <taxon>Pseudonocardiaceae</taxon>
        <taxon>Actinokineospora</taxon>
    </lineage>
</organism>
<sequence length="324" mass="31141">MGKCAGPGNVAVGKDRAGKGVSRGPLVGNTTVGRDVVCTGQAGKCTRLVSSVVGGDAVCGGIGQAGRRTRLVSSVAGKDRSGLVGGRMRLVGSVVGGDVACSGLVGRRTRLVSSVAGKDRSGLVGGCMRLVGSVVGRDLAGIGLAGEDLVGMGVAGRCLAGLGCEVLGKDVSGRGPAVGKGVAGTWAGLVNPVVGEDLVGAGLVGRCVAGLGSEVAGKDLVGTDPVSRGPAMGRGVVDKCVGLGKAAVGMDVRFRGVLAPPGVGRCGLVRQDVGETHVGVAASEGPWDSVAVPAGAGKPVAVGEGAPVAVEGSGGRPRLGGCVG</sequence>
<dbReference type="AlphaFoldDB" id="A0A1G6KFW5"/>
<evidence type="ECO:0000313" key="1">
    <source>
        <dbReference type="EMBL" id="SDC29843.1"/>
    </source>
</evidence>
<dbReference type="STRING" id="1271860.SAMN05216174_101889"/>
<reference evidence="2" key="1">
    <citation type="submission" date="2016-10" db="EMBL/GenBank/DDBJ databases">
        <authorList>
            <person name="Varghese N."/>
            <person name="Submissions S."/>
        </authorList>
    </citation>
    <scope>NUCLEOTIDE SEQUENCE [LARGE SCALE GENOMIC DNA]</scope>
    <source>
        <strain evidence="2">IBRC-M 10403</strain>
    </source>
</reference>
<keyword evidence="2" id="KW-1185">Reference proteome</keyword>
<proteinExistence type="predicted"/>
<dbReference type="RefSeq" id="WP_175482653.1">
    <property type="nucleotide sequence ID" value="NZ_FMZZ01000001.1"/>
</dbReference>
<protein>
    <submittedName>
        <fullName evidence="1">Uncharacterized protein</fullName>
    </submittedName>
</protein>
<gene>
    <name evidence="1" type="ORF">SAMN05216174_101889</name>
</gene>
<evidence type="ECO:0000313" key="2">
    <source>
        <dbReference type="Proteomes" id="UP000199501"/>
    </source>
</evidence>
<dbReference type="EMBL" id="FMZZ01000001">
    <property type="protein sequence ID" value="SDC29843.1"/>
    <property type="molecule type" value="Genomic_DNA"/>
</dbReference>